<protein>
    <recommendedName>
        <fullName evidence="2">CS domain-containing protein</fullName>
    </recommendedName>
</protein>
<sequence length="488" mass="55987">MLTPRFTCHQDDEFVYIDIKVSHIRFDAVGVQIVVENELFVFSLSPYYLRLRFPHALNDDEERSNAQYDSKEECIHVKIPKLNHGEFFPDLELSARLLARSGEAVGEAMDSKTLLQEIGVQPSEELMREAGKVIEETRSSSRPLIEEVGGGKSDLERAAAEGEEFNWEINQVIEEDTGVKVRYGFDNQYDSIIGVSLSNGNDINELDDPEHTAPNDRVKERLLKENFKFDPEYYAADYMTTKYSDEDEYSPVKDLLKWNNPLCHAESTGFTPEENEKMLDLPKKSYVVTNPKPLYYSILSLLFAFAYEQLQTEGEFTTESAWSMGKLTPQISLLDQQIVLPDAKCNMIKAIIITGIRRALSYPLHRSFELAMKAWNDVALILARGQVTVIKALLKLRESFRFHDIYYVYNKILLDDLINWLIKDSRDNDFVLKSLGKELGKQLTSISKGEIVFEQLDEEGDVDTELNIQEIEAIAEEMYKNGHNEQNQ</sequence>
<feature type="domain" description="CS" evidence="2">
    <location>
        <begin position="1"/>
        <end position="92"/>
    </location>
</feature>
<evidence type="ECO:0000259" key="2">
    <source>
        <dbReference type="PROSITE" id="PS51203"/>
    </source>
</evidence>
<dbReference type="GO" id="GO:0000493">
    <property type="term" value="P:box H/ACA snoRNP assembly"/>
    <property type="evidence" value="ECO:0007669"/>
    <property type="project" value="InterPro"/>
</dbReference>
<dbReference type="AlphaFoldDB" id="A0A0H5C5X3"/>
<dbReference type="GO" id="GO:0005737">
    <property type="term" value="C:cytoplasm"/>
    <property type="evidence" value="ECO:0007669"/>
    <property type="project" value="TreeGrafter"/>
</dbReference>
<name>A0A0H5C5X3_CYBJN</name>
<dbReference type="InterPro" id="IPR039742">
    <property type="entry name" value="Shq1"/>
</dbReference>
<dbReference type="GO" id="GO:0051082">
    <property type="term" value="F:unfolded protein binding"/>
    <property type="evidence" value="ECO:0007669"/>
    <property type="project" value="TreeGrafter"/>
</dbReference>
<reference evidence="4" key="1">
    <citation type="journal article" date="2015" name="J. Biotechnol.">
        <title>The structure of the Cyberlindnera jadinii genome and its relation to Candida utilis analyzed by the occurrence of single nucleotide polymorphisms.</title>
        <authorList>
            <person name="Rupp O."/>
            <person name="Brinkrolf K."/>
            <person name="Buerth C."/>
            <person name="Kunigo M."/>
            <person name="Schneider J."/>
            <person name="Jaenicke S."/>
            <person name="Goesmann A."/>
            <person name="Puehler A."/>
            <person name="Jaeger K.-E."/>
            <person name="Ernst J.F."/>
        </authorList>
    </citation>
    <scope>NUCLEOTIDE SEQUENCE [LARGE SCALE GENOMIC DNA]</scope>
    <source>
        <strain evidence="4">ATCC 18201 / CBS 1600 / BCRC 20928 / JCM 3617 / NBRC 0987 / NRRL Y-1542</strain>
    </source>
</reference>
<evidence type="ECO:0000256" key="1">
    <source>
        <dbReference type="ARBA" id="ARBA00005607"/>
    </source>
</evidence>
<organism evidence="3 4">
    <name type="scientific">Cyberlindnera jadinii (strain ATCC 18201 / CBS 1600 / BCRC 20928 / JCM 3617 / NBRC 0987 / NRRL Y-1542)</name>
    <name type="common">Torula yeast</name>
    <name type="synonym">Candida utilis</name>
    <dbReference type="NCBI Taxonomy" id="983966"/>
    <lineage>
        <taxon>Eukaryota</taxon>
        <taxon>Fungi</taxon>
        <taxon>Dikarya</taxon>
        <taxon>Ascomycota</taxon>
        <taxon>Saccharomycotina</taxon>
        <taxon>Saccharomycetes</taxon>
        <taxon>Phaffomycetales</taxon>
        <taxon>Phaffomycetaceae</taxon>
        <taxon>Cyberlindnera</taxon>
    </lineage>
</organism>
<dbReference type="InterPro" id="IPR008978">
    <property type="entry name" value="HSP20-like_chaperone"/>
</dbReference>
<dbReference type="EMBL" id="CDQK01000004">
    <property type="protein sequence ID" value="CEP23406.1"/>
    <property type="molecule type" value="Genomic_DNA"/>
</dbReference>
<dbReference type="Proteomes" id="UP000038830">
    <property type="component" value="Unassembled WGS sequence"/>
</dbReference>
<dbReference type="PANTHER" id="PTHR12967">
    <property type="entry name" value="PROTEIN SHQ1 HOMOLOG"/>
    <property type="match status" value="1"/>
</dbReference>
<dbReference type="SUPFAM" id="SSF49764">
    <property type="entry name" value="HSP20-like chaperones"/>
    <property type="match status" value="1"/>
</dbReference>
<dbReference type="Gene3D" id="2.60.40.790">
    <property type="match status" value="1"/>
</dbReference>
<comment type="similarity">
    <text evidence="1">Belongs to the SHQ1 family.</text>
</comment>
<accession>A0A0H5C5X3</accession>
<proteinExistence type="inferred from homology"/>
<dbReference type="InterPro" id="IPR048696">
    <property type="entry name" value="SHQ1-like_CS"/>
</dbReference>
<evidence type="ECO:0000313" key="3">
    <source>
        <dbReference type="EMBL" id="CEP23406.1"/>
    </source>
</evidence>
<gene>
    <name evidence="3" type="ORF">BN1211_3987</name>
</gene>
<dbReference type="Pfam" id="PF21413">
    <property type="entry name" value="SHQ1-like_CS"/>
    <property type="match status" value="1"/>
</dbReference>
<dbReference type="PROSITE" id="PS51203">
    <property type="entry name" value="CS"/>
    <property type="match status" value="1"/>
</dbReference>
<dbReference type="InterPro" id="IPR007009">
    <property type="entry name" value="Shq1_C"/>
</dbReference>
<dbReference type="GO" id="GO:0005654">
    <property type="term" value="C:nucleoplasm"/>
    <property type="evidence" value="ECO:0007669"/>
    <property type="project" value="TreeGrafter"/>
</dbReference>
<evidence type="ECO:0000313" key="4">
    <source>
        <dbReference type="Proteomes" id="UP000038830"/>
    </source>
</evidence>
<dbReference type="InterPro" id="IPR007052">
    <property type="entry name" value="CS_dom"/>
</dbReference>
<dbReference type="PANTHER" id="PTHR12967:SF0">
    <property type="entry name" value="PROTEIN SHQ1 HOMOLOG"/>
    <property type="match status" value="1"/>
</dbReference>
<dbReference type="Pfam" id="PF04925">
    <property type="entry name" value="SHQ1"/>
    <property type="match status" value="1"/>
</dbReference>